<dbReference type="PANTHER" id="PTHR11705">
    <property type="entry name" value="PROTEASE FAMILY M14 CARBOXYPEPTIDASE A,B"/>
    <property type="match status" value="1"/>
</dbReference>
<comment type="caution">
    <text evidence="7">Lacks conserved residue(s) required for the propagation of feature annotation.</text>
</comment>
<keyword evidence="3" id="KW-0645">Protease</keyword>
<organism evidence="9 10">
    <name type="scientific">Hufsiella arboris</name>
    <dbReference type="NCBI Taxonomy" id="2695275"/>
    <lineage>
        <taxon>Bacteria</taxon>
        <taxon>Pseudomonadati</taxon>
        <taxon>Bacteroidota</taxon>
        <taxon>Sphingobacteriia</taxon>
        <taxon>Sphingobacteriales</taxon>
        <taxon>Sphingobacteriaceae</taxon>
        <taxon>Hufsiella</taxon>
    </lineage>
</organism>
<dbReference type="PROSITE" id="PS52035">
    <property type="entry name" value="PEPTIDASE_M14"/>
    <property type="match status" value="1"/>
</dbReference>
<proteinExistence type="inferred from homology"/>
<comment type="caution">
    <text evidence="9">The sequence shown here is derived from an EMBL/GenBank/DDBJ whole genome shotgun (WGS) entry which is preliminary data.</text>
</comment>
<dbReference type="RefSeq" id="WP_160845544.1">
    <property type="nucleotide sequence ID" value="NZ_WVHT01000007.1"/>
</dbReference>
<sequence length="396" mass="44684">MPHKLKPIIDNYESDFLNTSFGSNYIQFSQFEAEIKKLWENPLFKIGEVGSSFLQRPIYSIQAGSGSKSVMLWSQMHGDEPTATMALFDLLNFFSADDEFNKVRHLILNNCTFYILPFLNPDGAELNTRRNAQGIDINRDYLAQQSPEGRILRLFHENIKPDFSFNLHDQSIQWSAGKSGNPATISLLAPPYDDACSVNDTRLKAMQLATNINDVLQTYIPKYIGKWFDEFEPRAFGDNCQAAGSSTLLVESGGYKDDFDRQFVRKIVFIAMLTGVYSIAGADFGEPDVSSYEQLPVNEKRHFSILLKNCRINNAVIDIGLVAERIISNSAISYVYRIEDMGDLSGFFGYEEYDISALNIVTETPLAIEQPANFIIKDSENEILSFNNGRITAKKI</sequence>
<evidence type="ECO:0000313" key="9">
    <source>
        <dbReference type="EMBL" id="MXV52371.1"/>
    </source>
</evidence>
<accession>A0A7K1YDD0</accession>
<keyword evidence="4" id="KW-0378">Hydrolase</keyword>
<dbReference type="EMBL" id="WVHT01000007">
    <property type="protein sequence ID" value="MXV52371.1"/>
    <property type="molecule type" value="Genomic_DNA"/>
</dbReference>
<comment type="cofactor">
    <cofactor evidence="1">
        <name>Zn(2+)</name>
        <dbReference type="ChEBI" id="CHEBI:29105"/>
    </cofactor>
</comment>
<dbReference type="SUPFAM" id="SSF53187">
    <property type="entry name" value="Zn-dependent exopeptidases"/>
    <property type="match status" value="1"/>
</dbReference>
<evidence type="ECO:0000256" key="2">
    <source>
        <dbReference type="ARBA" id="ARBA00005988"/>
    </source>
</evidence>
<name>A0A7K1YDD0_9SPHI</name>
<dbReference type="GO" id="GO:0006508">
    <property type="term" value="P:proteolysis"/>
    <property type="evidence" value="ECO:0007669"/>
    <property type="project" value="UniProtKB-KW"/>
</dbReference>
<evidence type="ECO:0000259" key="8">
    <source>
        <dbReference type="PROSITE" id="PS52035"/>
    </source>
</evidence>
<protein>
    <submittedName>
        <fullName evidence="9">Peptidase M14</fullName>
    </submittedName>
</protein>
<evidence type="ECO:0000256" key="5">
    <source>
        <dbReference type="ARBA" id="ARBA00022833"/>
    </source>
</evidence>
<keyword evidence="6" id="KW-0482">Metalloprotease</keyword>
<dbReference type="PANTHER" id="PTHR11705:SF143">
    <property type="entry name" value="SLL0236 PROTEIN"/>
    <property type="match status" value="1"/>
</dbReference>
<dbReference type="GO" id="GO:0008270">
    <property type="term" value="F:zinc ion binding"/>
    <property type="evidence" value="ECO:0007669"/>
    <property type="project" value="InterPro"/>
</dbReference>
<feature type="domain" description="Peptidase M14" evidence="8">
    <location>
        <begin position="24"/>
        <end position="313"/>
    </location>
</feature>
<dbReference type="Gene3D" id="3.40.630.10">
    <property type="entry name" value="Zn peptidases"/>
    <property type="match status" value="1"/>
</dbReference>
<gene>
    <name evidence="9" type="ORF">GS399_15460</name>
</gene>
<dbReference type="Proteomes" id="UP000466586">
    <property type="component" value="Unassembled WGS sequence"/>
</dbReference>
<reference evidence="9 10" key="1">
    <citation type="submission" date="2019-11" db="EMBL/GenBank/DDBJ databases">
        <title>Pedobacter sp. HMF7647 Genome sequencing and assembly.</title>
        <authorList>
            <person name="Kang H."/>
            <person name="Kim H."/>
            <person name="Joh K."/>
        </authorList>
    </citation>
    <scope>NUCLEOTIDE SEQUENCE [LARGE SCALE GENOMIC DNA]</scope>
    <source>
        <strain evidence="9 10">HMF7647</strain>
    </source>
</reference>
<evidence type="ECO:0000256" key="1">
    <source>
        <dbReference type="ARBA" id="ARBA00001947"/>
    </source>
</evidence>
<evidence type="ECO:0000256" key="3">
    <source>
        <dbReference type="ARBA" id="ARBA00022670"/>
    </source>
</evidence>
<evidence type="ECO:0000313" key="10">
    <source>
        <dbReference type="Proteomes" id="UP000466586"/>
    </source>
</evidence>
<dbReference type="GO" id="GO:0005615">
    <property type="term" value="C:extracellular space"/>
    <property type="evidence" value="ECO:0007669"/>
    <property type="project" value="TreeGrafter"/>
</dbReference>
<dbReference type="Pfam" id="PF00246">
    <property type="entry name" value="Peptidase_M14"/>
    <property type="match status" value="1"/>
</dbReference>
<evidence type="ECO:0000256" key="7">
    <source>
        <dbReference type="PROSITE-ProRule" id="PRU01379"/>
    </source>
</evidence>
<keyword evidence="10" id="KW-1185">Reference proteome</keyword>
<comment type="similarity">
    <text evidence="2 7">Belongs to the peptidase M14 family.</text>
</comment>
<dbReference type="AlphaFoldDB" id="A0A7K1YDD0"/>
<evidence type="ECO:0000256" key="4">
    <source>
        <dbReference type="ARBA" id="ARBA00022801"/>
    </source>
</evidence>
<dbReference type="InterPro" id="IPR000834">
    <property type="entry name" value="Peptidase_M14"/>
</dbReference>
<dbReference type="SMART" id="SM00631">
    <property type="entry name" value="Zn_pept"/>
    <property type="match status" value="1"/>
</dbReference>
<keyword evidence="5" id="KW-0862">Zinc</keyword>
<dbReference type="GO" id="GO:0004181">
    <property type="term" value="F:metallocarboxypeptidase activity"/>
    <property type="evidence" value="ECO:0007669"/>
    <property type="project" value="InterPro"/>
</dbReference>
<evidence type="ECO:0000256" key="6">
    <source>
        <dbReference type="ARBA" id="ARBA00023049"/>
    </source>
</evidence>